<keyword evidence="2" id="KW-0732">Signal</keyword>
<evidence type="ECO:0000313" key="3">
    <source>
        <dbReference type="EMBL" id="RYQ29147.1"/>
    </source>
</evidence>
<evidence type="ECO:0000313" key="4">
    <source>
        <dbReference type="Proteomes" id="UP000291920"/>
    </source>
</evidence>
<dbReference type="Proteomes" id="UP000291920">
    <property type="component" value="Unassembled WGS sequence"/>
</dbReference>
<protein>
    <submittedName>
        <fullName evidence="3">LPXTG-motif cell wall anchor domain-containing protein</fullName>
    </submittedName>
</protein>
<accession>A0A4Q5AHT3</accession>
<feature type="signal peptide" evidence="2">
    <location>
        <begin position="1"/>
        <end position="47"/>
    </location>
</feature>
<organism evidence="3 4">
    <name type="scientific">Bifidobacterium pseudolongum subsp. globosum</name>
    <dbReference type="NCBI Taxonomy" id="1690"/>
    <lineage>
        <taxon>Bacteria</taxon>
        <taxon>Bacillati</taxon>
        <taxon>Actinomycetota</taxon>
        <taxon>Actinomycetes</taxon>
        <taxon>Bifidobacteriales</taxon>
        <taxon>Bifidobacteriaceae</taxon>
        <taxon>Bifidobacterium</taxon>
    </lineage>
</organism>
<reference evidence="3 4" key="1">
    <citation type="submission" date="2018-12" db="EMBL/GenBank/DDBJ databases">
        <title>Unveiling genomic diversity among members of the Bifidobacterium pseudolongum species, a widely distributed gut commensal of the animal kingdom.</title>
        <authorList>
            <person name="Lugli G.A."/>
            <person name="Duranti S."/>
            <person name="Albert K."/>
            <person name="Mancabelli L."/>
            <person name="Napoli S."/>
            <person name="Viappiani A."/>
            <person name="Anzalone R."/>
            <person name="Longhi G."/>
            <person name="Milani C."/>
            <person name="Turroni F."/>
            <person name="Alessandri G."/>
            <person name="Sela D.A."/>
            <person name="Van Sinderen D."/>
            <person name="Ventura M."/>
        </authorList>
    </citation>
    <scope>NUCLEOTIDE SEQUENCE [LARGE SCALE GENOMIC DNA]</scope>
    <source>
        <strain evidence="3 4">2017B</strain>
    </source>
</reference>
<gene>
    <name evidence="3" type="ORF">PG2017B_1766</name>
</gene>
<feature type="chain" id="PRO_5039202962" evidence="2">
    <location>
        <begin position="48"/>
        <end position="668"/>
    </location>
</feature>
<name>A0A4Q5AHT3_9BIFI</name>
<dbReference type="AlphaFoldDB" id="A0A4Q5AHT3"/>
<evidence type="ECO:0000256" key="2">
    <source>
        <dbReference type="SAM" id="SignalP"/>
    </source>
</evidence>
<comment type="caution">
    <text evidence="3">The sequence shown here is derived from an EMBL/GenBank/DDBJ whole genome shotgun (WGS) entry which is preliminary data.</text>
</comment>
<proteinExistence type="predicted"/>
<dbReference type="EMBL" id="RYUT01000007">
    <property type="protein sequence ID" value="RYQ29147.1"/>
    <property type="molecule type" value="Genomic_DNA"/>
</dbReference>
<feature type="region of interest" description="Disordered" evidence="1">
    <location>
        <begin position="606"/>
        <end position="633"/>
    </location>
</feature>
<sequence length="668" mass="71786">MMVYGTQQPRMAQLLRRRLRRGLRRGLRAALAACVAVALTMAAPLGAAVAAPGEILTTAKSQDYFMYTHNGGTYWMGPVGYDSTSTRYYCIEEAMPSTMRIGSVSPLPDSPQNRRLAALLHKYQHVHNSDYTQTALAIIMHDAFDTTTGAAGWAATRETLQQYPQLFKRVDELLAEAPLLVPETMAMELEYDDVARTGAVRLRIHNSDGDPVSGIPFTLTIDGPARFGNGSATVSGTSGDYTTVITWHATGDGPVTVSGSVTLPSIDRIISSQDMVALGSGYVQALDEVTVPVRTTFNPTISTRTSPKSIDTGAPVTDDVQVSALPGSGAWPRGAQVHARGWYFGGLPVSALGERYVPNAHATAPEFLEQLARAGYEPCAFAEATFGASGQTVHVQGVREPGSDEPYLAEQGGFGTWVWAVERDRQAGDVRELLVDDVITAFMDPSETHAVRAPLTVESRVVESVVRPGAQITDVICVDGFPDEHGDWAGGGEHGIDADVPYAQVRVWWAGSGDGQDDGAYEPADAQEPEEDDHHILIGTWEYEAVNGEIHVGGGAPDAHGDPVEIRAERPGWYVFVWEFAGDGRVQAATSSYADPQERVFVRVEPEPARTPEAVPVAEPEPEAEAPQPPALATTGVSNAWPITLGLLTLLAAAILVVRHRRELEDGE</sequence>
<evidence type="ECO:0000256" key="1">
    <source>
        <dbReference type="SAM" id="MobiDB-lite"/>
    </source>
</evidence>